<name>A0A1M7C2S5_9BACL</name>
<dbReference type="EMBL" id="FRCF01000002">
    <property type="protein sequence ID" value="SHL61446.1"/>
    <property type="molecule type" value="Genomic_DNA"/>
</dbReference>
<accession>A0A1M7C2S5</accession>
<sequence length="72" mass="8128">MSLSIDPKEFAKTAVISNNTQGATSDEKAMEALELYLSAYRLAEKYERLSTTHNTQETSEILQILKDNDTKM</sequence>
<proteinExistence type="predicted"/>
<dbReference type="OrthoDB" id="2406893at2"/>
<dbReference type="STRING" id="1123231.SAMN02745189_00665"/>
<protein>
    <submittedName>
        <fullName evidence="1">Uncharacterized protein</fullName>
    </submittedName>
</protein>
<gene>
    <name evidence="1" type="ORF">SAMN02745189_00665</name>
</gene>
<dbReference type="AlphaFoldDB" id="A0A1M7C2S5"/>
<reference evidence="1 2" key="1">
    <citation type="submission" date="2016-11" db="EMBL/GenBank/DDBJ databases">
        <authorList>
            <person name="Jaros S."/>
            <person name="Januszkiewicz K."/>
            <person name="Wedrychowicz H."/>
        </authorList>
    </citation>
    <scope>NUCLEOTIDE SEQUENCE [LARGE SCALE GENOMIC DNA]</scope>
    <source>
        <strain evidence="1 2">DSM 16010</strain>
    </source>
</reference>
<organism evidence="1 2">
    <name type="scientific">Lacicoccus alkaliphilus DSM 16010</name>
    <dbReference type="NCBI Taxonomy" id="1123231"/>
    <lineage>
        <taxon>Bacteria</taxon>
        <taxon>Bacillati</taxon>
        <taxon>Bacillota</taxon>
        <taxon>Bacilli</taxon>
        <taxon>Bacillales</taxon>
        <taxon>Salinicoccaceae</taxon>
        <taxon>Lacicoccus</taxon>
    </lineage>
</organism>
<dbReference type="Proteomes" id="UP000184206">
    <property type="component" value="Unassembled WGS sequence"/>
</dbReference>
<keyword evidence="2" id="KW-1185">Reference proteome</keyword>
<dbReference type="RefSeq" id="WP_072708238.1">
    <property type="nucleotide sequence ID" value="NZ_FRCF01000002.1"/>
</dbReference>
<evidence type="ECO:0000313" key="2">
    <source>
        <dbReference type="Proteomes" id="UP000184206"/>
    </source>
</evidence>
<evidence type="ECO:0000313" key="1">
    <source>
        <dbReference type="EMBL" id="SHL61446.1"/>
    </source>
</evidence>